<dbReference type="STRING" id="1209926.A0A1G4ATG7"/>
<evidence type="ECO:0000313" key="8">
    <source>
        <dbReference type="EMBL" id="OHE92469.1"/>
    </source>
</evidence>
<evidence type="ECO:0000256" key="1">
    <source>
        <dbReference type="ARBA" id="ARBA00004141"/>
    </source>
</evidence>
<dbReference type="RefSeq" id="XP_022469638.1">
    <property type="nucleotide sequence ID" value="XM_022623881.1"/>
</dbReference>
<dbReference type="PANTHER" id="PTHR33048">
    <property type="entry name" value="PTH11-LIKE INTEGRAL MEMBRANE PROTEIN (AFU_ORTHOLOGUE AFUA_5G11245)"/>
    <property type="match status" value="1"/>
</dbReference>
<evidence type="ECO:0000256" key="2">
    <source>
        <dbReference type="ARBA" id="ARBA00022692"/>
    </source>
</evidence>
<dbReference type="GO" id="GO:0016020">
    <property type="term" value="C:membrane"/>
    <property type="evidence" value="ECO:0007669"/>
    <property type="project" value="UniProtKB-SubCell"/>
</dbReference>
<comment type="caution">
    <text evidence="8">The sequence shown here is derived from an EMBL/GenBank/DDBJ whole genome shotgun (WGS) entry which is preliminary data.</text>
</comment>
<evidence type="ECO:0000259" key="7">
    <source>
        <dbReference type="Pfam" id="PF20684"/>
    </source>
</evidence>
<organism evidence="8 9">
    <name type="scientific">Colletotrichum orchidophilum</name>
    <dbReference type="NCBI Taxonomy" id="1209926"/>
    <lineage>
        <taxon>Eukaryota</taxon>
        <taxon>Fungi</taxon>
        <taxon>Dikarya</taxon>
        <taxon>Ascomycota</taxon>
        <taxon>Pezizomycotina</taxon>
        <taxon>Sordariomycetes</taxon>
        <taxon>Hypocreomycetidae</taxon>
        <taxon>Glomerellales</taxon>
        <taxon>Glomerellaceae</taxon>
        <taxon>Colletotrichum</taxon>
    </lineage>
</organism>
<sequence length="409" mass="44893">MSTSEPTDLAAQATAAAATESNQQFTIEVWTLYGIGVAVTVLRTYARAKAVGFRNFRADDYLVWGAILFYTVLSTLAYSIGNIANGLANNGMTDSERAALSTSDPEYQLRVTGSKIQIAGWTTYWVLIWQLKLAMLVFYLRLTEGLGRRYRMRILIGFGLVIGTFIASLGAVFLSCRPVSKYWQISPDPGNSCQAAVSLPIIWTSFATNALTDIYLILIPIPLLWGTTLRLVKKIASTIVLGAGIFVLVCATLKSIFVFVDPVNGAQLAGSWGTREIFVATVTTNLPMIFPLIRTHVKPLWPNFLRSTKNPKKVYRTTSGFRTIGVSHGDSIRRTGPPGANPVASIVTFTESKERIMSNVQMQNLEGFLTPTSGKLPNGIVVSNEVEVITEERTSQFGGQSHQRAYEAW</sequence>
<feature type="transmembrane region" description="Helical" evidence="6">
    <location>
        <begin position="239"/>
        <end position="260"/>
    </location>
</feature>
<keyword evidence="3 6" id="KW-1133">Transmembrane helix</keyword>
<feature type="transmembrane region" description="Helical" evidence="6">
    <location>
        <begin position="124"/>
        <end position="142"/>
    </location>
</feature>
<dbReference type="Pfam" id="PF20684">
    <property type="entry name" value="Fung_rhodopsin"/>
    <property type="match status" value="1"/>
</dbReference>
<feature type="transmembrane region" description="Helical" evidence="6">
    <location>
        <begin position="58"/>
        <end position="80"/>
    </location>
</feature>
<comment type="subcellular location">
    <subcellularLocation>
        <location evidence="1">Membrane</location>
        <topology evidence="1">Multi-pass membrane protein</topology>
    </subcellularLocation>
</comment>
<feature type="transmembrane region" description="Helical" evidence="6">
    <location>
        <begin position="154"/>
        <end position="174"/>
    </location>
</feature>
<proteinExistence type="inferred from homology"/>
<evidence type="ECO:0000256" key="3">
    <source>
        <dbReference type="ARBA" id="ARBA00022989"/>
    </source>
</evidence>
<dbReference type="PANTHER" id="PTHR33048:SF105">
    <property type="match status" value="1"/>
</dbReference>
<keyword evidence="4 6" id="KW-0472">Membrane</keyword>
<accession>A0A1G4ATG7</accession>
<dbReference type="GeneID" id="34565391"/>
<evidence type="ECO:0000256" key="5">
    <source>
        <dbReference type="ARBA" id="ARBA00038359"/>
    </source>
</evidence>
<dbReference type="InterPro" id="IPR049326">
    <property type="entry name" value="Rhodopsin_dom_fungi"/>
</dbReference>
<evidence type="ECO:0000313" key="9">
    <source>
        <dbReference type="Proteomes" id="UP000176998"/>
    </source>
</evidence>
<dbReference type="Proteomes" id="UP000176998">
    <property type="component" value="Unassembled WGS sequence"/>
</dbReference>
<keyword evidence="9" id="KW-1185">Reference proteome</keyword>
<protein>
    <recommendedName>
        <fullName evidence="7">Rhodopsin domain-containing protein</fullName>
    </recommendedName>
</protein>
<dbReference type="InterPro" id="IPR052337">
    <property type="entry name" value="SAT4-like"/>
</dbReference>
<feature type="transmembrane region" description="Helical" evidence="6">
    <location>
        <begin position="214"/>
        <end position="232"/>
    </location>
</feature>
<reference evidence="8 9" key="1">
    <citation type="submission" date="2016-09" db="EMBL/GenBank/DDBJ databases">
        <authorList>
            <person name="Capua I."/>
            <person name="De Benedictis P."/>
            <person name="Joannis T."/>
            <person name="Lombin L.H."/>
            <person name="Cattoli G."/>
        </authorList>
    </citation>
    <scope>NUCLEOTIDE SEQUENCE [LARGE SCALE GENOMIC DNA]</scope>
    <source>
        <strain evidence="8 9">IMI 309357</strain>
    </source>
</reference>
<dbReference type="EMBL" id="MJBS01000147">
    <property type="protein sequence ID" value="OHE92469.1"/>
    <property type="molecule type" value="Genomic_DNA"/>
</dbReference>
<comment type="similarity">
    <text evidence="5">Belongs to the SAT4 family.</text>
</comment>
<dbReference type="OrthoDB" id="2988756at2759"/>
<gene>
    <name evidence="8" type="ORF">CORC01_12260</name>
</gene>
<feature type="domain" description="Rhodopsin" evidence="7">
    <location>
        <begin position="42"/>
        <end position="294"/>
    </location>
</feature>
<evidence type="ECO:0000256" key="4">
    <source>
        <dbReference type="ARBA" id="ARBA00023136"/>
    </source>
</evidence>
<name>A0A1G4ATG7_9PEZI</name>
<dbReference type="AlphaFoldDB" id="A0A1G4ATG7"/>
<feature type="transmembrane region" description="Helical" evidence="6">
    <location>
        <begin position="29"/>
        <end position="46"/>
    </location>
</feature>
<keyword evidence="2 6" id="KW-0812">Transmembrane</keyword>
<evidence type="ECO:0000256" key="6">
    <source>
        <dbReference type="SAM" id="Phobius"/>
    </source>
</evidence>